<dbReference type="EMBL" id="JBBPBN010000050">
    <property type="protein sequence ID" value="KAK8992648.1"/>
    <property type="molecule type" value="Genomic_DNA"/>
</dbReference>
<evidence type="ECO:0000256" key="1">
    <source>
        <dbReference type="SAM" id="MobiDB-lite"/>
    </source>
</evidence>
<organism evidence="2 3">
    <name type="scientific">Hibiscus sabdariffa</name>
    <name type="common">roselle</name>
    <dbReference type="NCBI Taxonomy" id="183260"/>
    <lineage>
        <taxon>Eukaryota</taxon>
        <taxon>Viridiplantae</taxon>
        <taxon>Streptophyta</taxon>
        <taxon>Embryophyta</taxon>
        <taxon>Tracheophyta</taxon>
        <taxon>Spermatophyta</taxon>
        <taxon>Magnoliopsida</taxon>
        <taxon>eudicotyledons</taxon>
        <taxon>Gunneridae</taxon>
        <taxon>Pentapetalae</taxon>
        <taxon>rosids</taxon>
        <taxon>malvids</taxon>
        <taxon>Malvales</taxon>
        <taxon>Malvaceae</taxon>
        <taxon>Malvoideae</taxon>
        <taxon>Hibiscus</taxon>
    </lineage>
</organism>
<name>A0ABR2PW43_9ROSI</name>
<proteinExistence type="predicted"/>
<feature type="compositionally biased region" description="Basic residues" evidence="1">
    <location>
        <begin position="155"/>
        <end position="168"/>
    </location>
</feature>
<comment type="caution">
    <text evidence="2">The sequence shown here is derived from an EMBL/GenBank/DDBJ whole genome shotgun (WGS) entry which is preliminary data.</text>
</comment>
<sequence>MVQEAVVGVVLGEAALDLTGFEGVNFARGDPSREVLAGPEGVVLGPAVGAGDIEVVSESNGVSSRGGDPSRGILAGAEGVVQGPAVRAKANEVVSENRAEIVLGDATQGAVLLNSVGKDAASGEDVDIPGCKEVIEQKAQRVATQGVATVVQNMKSKKQKRNERKKQKASVDGGSSSPS</sequence>
<evidence type="ECO:0000313" key="3">
    <source>
        <dbReference type="Proteomes" id="UP001396334"/>
    </source>
</evidence>
<gene>
    <name evidence="2" type="ORF">V6N11_048721</name>
</gene>
<dbReference type="Proteomes" id="UP001396334">
    <property type="component" value="Unassembled WGS sequence"/>
</dbReference>
<accession>A0ABR2PW43</accession>
<keyword evidence="3" id="KW-1185">Reference proteome</keyword>
<reference evidence="2 3" key="1">
    <citation type="journal article" date="2024" name="G3 (Bethesda)">
        <title>Genome assembly of Hibiscus sabdariffa L. provides insights into metabolisms of medicinal natural products.</title>
        <authorList>
            <person name="Kim T."/>
        </authorList>
    </citation>
    <scope>NUCLEOTIDE SEQUENCE [LARGE SCALE GENOMIC DNA]</scope>
    <source>
        <strain evidence="2">TK-2024</strain>
        <tissue evidence="2">Old leaves</tissue>
    </source>
</reference>
<evidence type="ECO:0000313" key="2">
    <source>
        <dbReference type="EMBL" id="KAK8992648.1"/>
    </source>
</evidence>
<protein>
    <submittedName>
        <fullName evidence="2">Uncharacterized protein</fullName>
    </submittedName>
</protein>
<feature type="region of interest" description="Disordered" evidence="1">
    <location>
        <begin position="152"/>
        <end position="179"/>
    </location>
</feature>